<proteinExistence type="predicted"/>
<sequence>MVMFTCLSCKPKCGFPSQVSRLSHTARDPPTFSPQRTLNTAKGGVGSTSPIQREHSLAVKTV</sequence>
<protein>
    <submittedName>
        <fullName evidence="2">Uncharacterized protein</fullName>
    </submittedName>
</protein>
<evidence type="ECO:0000256" key="1">
    <source>
        <dbReference type="SAM" id="MobiDB-lite"/>
    </source>
</evidence>
<feature type="non-terminal residue" evidence="2">
    <location>
        <position position="62"/>
    </location>
</feature>
<gene>
    <name evidence="2" type="ORF">M427DRAFT_58318</name>
</gene>
<feature type="region of interest" description="Disordered" evidence="1">
    <location>
        <begin position="23"/>
        <end position="62"/>
    </location>
</feature>
<reference evidence="2 3" key="1">
    <citation type="journal article" date="2015" name="Genome Biol. Evol.">
        <title>Phylogenomic analyses indicate that early fungi evolved digesting cell walls of algal ancestors of land plants.</title>
        <authorList>
            <person name="Chang Y."/>
            <person name="Wang S."/>
            <person name="Sekimoto S."/>
            <person name="Aerts A.L."/>
            <person name="Choi C."/>
            <person name="Clum A."/>
            <person name="LaButti K.M."/>
            <person name="Lindquist E.A."/>
            <person name="Yee Ngan C."/>
            <person name="Ohm R.A."/>
            <person name="Salamov A.A."/>
            <person name="Grigoriev I.V."/>
            <person name="Spatafora J.W."/>
            <person name="Berbee M.L."/>
        </authorList>
    </citation>
    <scope>NUCLEOTIDE SEQUENCE [LARGE SCALE GENOMIC DNA]</scope>
    <source>
        <strain evidence="2 3">JEL478</strain>
    </source>
</reference>
<accession>A0A139AAJ2</accession>
<evidence type="ECO:0000313" key="2">
    <source>
        <dbReference type="EMBL" id="KXS13718.1"/>
    </source>
</evidence>
<dbReference type="EMBL" id="KQ965775">
    <property type="protein sequence ID" value="KXS13718.1"/>
    <property type="molecule type" value="Genomic_DNA"/>
</dbReference>
<feature type="compositionally biased region" description="Basic and acidic residues" evidence="1">
    <location>
        <begin position="52"/>
        <end position="62"/>
    </location>
</feature>
<organism evidence="2 3">
    <name type="scientific">Gonapodya prolifera (strain JEL478)</name>
    <name type="common">Monoblepharis prolifera</name>
    <dbReference type="NCBI Taxonomy" id="1344416"/>
    <lineage>
        <taxon>Eukaryota</taxon>
        <taxon>Fungi</taxon>
        <taxon>Fungi incertae sedis</taxon>
        <taxon>Chytridiomycota</taxon>
        <taxon>Chytridiomycota incertae sedis</taxon>
        <taxon>Monoblepharidomycetes</taxon>
        <taxon>Monoblepharidales</taxon>
        <taxon>Gonapodyaceae</taxon>
        <taxon>Gonapodya</taxon>
    </lineage>
</organism>
<dbReference type="Proteomes" id="UP000070544">
    <property type="component" value="Unassembled WGS sequence"/>
</dbReference>
<keyword evidence="3" id="KW-1185">Reference proteome</keyword>
<evidence type="ECO:0000313" key="3">
    <source>
        <dbReference type="Proteomes" id="UP000070544"/>
    </source>
</evidence>
<name>A0A139AAJ2_GONPJ</name>
<dbReference type="AlphaFoldDB" id="A0A139AAJ2"/>